<keyword evidence="2" id="KW-0812">Transmembrane</keyword>
<evidence type="ECO:0000313" key="5">
    <source>
        <dbReference type="Proteomes" id="UP000219612"/>
    </source>
</evidence>
<dbReference type="EMBL" id="OBDY01000014">
    <property type="protein sequence ID" value="SNY53518.1"/>
    <property type="molecule type" value="Genomic_DNA"/>
</dbReference>
<protein>
    <submittedName>
        <fullName evidence="4">Anti-sigma-K factor rskA</fullName>
    </submittedName>
</protein>
<feature type="region of interest" description="Disordered" evidence="1">
    <location>
        <begin position="222"/>
        <end position="243"/>
    </location>
</feature>
<feature type="compositionally biased region" description="Low complexity" evidence="1">
    <location>
        <begin position="232"/>
        <end position="243"/>
    </location>
</feature>
<dbReference type="AlphaFoldDB" id="A0A285IZX9"/>
<reference evidence="4 5" key="1">
    <citation type="submission" date="2017-09" db="EMBL/GenBank/DDBJ databases">
        <authorList>
            <person name="Ehlers B."/>
            <person name="Leendertz F.H."/>
        </authorList>
    </citation>
    <scope>NUCLEOTIDE SEQUENCE [LARGE SCALE GENOMIC DNA]</scope>
    <source>
        <strain evidence="4 5">CGMCC 4.6857</strain>
    </source>
</reference>
<feature type="transmembrane region" description="Helical" evidence="2">
    <location>
        <begin position="102"/>
        <end position="123"/>
    </location>
</feature>
<dbReference type="Pfam" id="PF10099">
    <property type="entry name" value="RskA_C"/>
    <property type="match status" value="1"/>
</dbReference>
<organism evidence="4 5">
    <name type="scientific">Paractinoplanes atraurantiacus</name>
    <dbReference type="NCBI Taxonomy" id="1036182"/>
    <lineage>
        <taxon>Bacteria</taxon>
        <taxon>Bacillati</taxon>
        <taxon>Actinomycetota</taxon>
        <taxon>Actinomycetes</taxon>
        <taxon>Micromonosporales</taxon>
        <taxon>Micromonosporaceae</taxon>
        <taxon>Paractinoplanes</taxon>
    </lineage>
</organism>
<feature type="domain" description="Anti-sigma K factor RskA C-terminal" evidence="3">
    <location>
        <begin position="107"/>
        <end position="232"/>
    </location>
</feature>
<keyword evidence="5" id="KW-1185">Reference proteome</keyword>
<dbReference type="Proteomes" id="UP000219612">
    <property type="component" value="Unassembled WGS sequence"/>
</dbReference>
<keyword evidence="2" id="KW-0472">Membrane</keyword>
<name>A0A285IZX9_9ACTN</name>
<dbReference type="OrthoDB" id="4328740at2"/>
<sequence length="243" mass="26018">MQHLDPDRLVLLALSEELEELNEADHLTQCDVCRHEMQALRHVAELGSAGQELRDLPPPPEHVWQAIEAGIARSAEPALPAAAPVVDLEAARARSRRSRPRWLTPVLAAAAAAVLAVAGVIAVDRLTGRAPAEQVTARATLEPLKTVPPNAGGDVQVLSDGQLRIDVRNLPLTTGFHEVWLLDPDNPGKMVAIGNLSDKTEALLPVPPGTDLNRFRLVDVSDEPHDGDATHSGLSLLRGTLTS</sequence>
<dbReference type="InterPro" id="IPR018764">
    <property type="entry name" value="RskA_C"/>
</dbReference>
<dbReference type="GO" id="GO:0005886">
    <property type="term" value="C:plasma membrane"/>
    <property type="evidence" value="ECO:0007669"/>
    <property type="project" value="InterPro"/>
</dbReference>
<keyword evidence="2" id="KW-1133">Transmembrane helix</keyword>
<gene>
    <name evidence="4" type="ORF">SAMN05421748_11433</name>
</gene>
<evidence type="ECO:0000313" key="4">
    <source>
        <dbReference type="EMBL" id="SNY53518.1"/>
    </source>
</evidence>
<dbReference type="RefSeq" id="WP_097323129.1">
    <property type="nucleotide sequence ID" value="NZ_OBDY01000014.1"/>
</dbReference>
<evidence type="ECO:0000256" key="2">
    <source>
        <dbReference type="SAM" id="Phobius"/>
    </source>
</evidence>
<evidence type="ECO:0000256" key="1">
    <source>
        <dbReference type="SAM" id="MobiDB-lite"/>
    </source>
</evidence>
<proteinExistence type="predicted"/>
<evidence type="ECO:0000259" key="3">
    <source>
        <dbReference type="Pfam" id="PF10099"/>
    </source>
</evidence>
<accession>A0A285IZX9</accession>